<name>A0A670KMB6_PODMU</name>
<evidence type="ECO:0000313" key="2">
    <source>
        <dbReference type="Proteomes" id="UP000472272"/>
    </source>
</evidence>
<proteinExistence type="predicted"/>
<organism evidence="1 2">
    <name type="scientific">Podarcis muralis</name>
    <name type="common">Wall lizard</name>
    <name type="synonym">Lacerta muralis</name>
    <dbReference type="NCBI Taxonomy" id="64176"/>
    <lineage>
        <taxon>Eukaryota</taxon>
        <taxon>Metazoa</taxon>
        <taxon>Chordata</taxon>
        <taxon>Craniata</taxon>
        <taxon>Vertebrata</taxon>
        <taxon>Euteleostomi</taxon>
        <taxon>Lepidosauria</taxon>
        <taxon>Squamata</taxon>
        <taxon>Bifurcata</taxon>
        <taxon>Unidentata</taxon>
        <taxon>Episquamata</taxon>
        <taxon>Laterata</taxon>
        <taxon>Lacertibaenia</taxon>
        <taxon>Lacertidae</taxon>
        <taxon>Podarcis</taxon>
    </lineage>
</organism>
<dbReference type="AlphaFoldDB" id="A0A670KMB6"/>
<reference evidence="1" key="3">
    <citation type="submission" date="2025-09" db="UniProtKB">
        <authorList>
            <consortium name="Ensembl"/>
        </authorList>
    </citation>
    <scope>IDENTIFICATION</scope>
</reference>
<keyword evidence="2" id="KW-1185">Reference proteome</keyword>
<evidence type="ECO:0000313" key="1">
    <source>
        <dbReference type="Ensembl" id="ENSPMRP00000035942.1"/>
    </source>
</evidence>
<dbReference type="Proteomes" id="UP000472272">
    <property type="component" value="Chromosome 4"/>
</dbReference>
<sequence length="81" mass="8906">YFFFNDGRLARQNFFDACPGPGLIFLSFFLSTSLPAPLSPPRLPAPPLSPAFPQQMDFCHCGSAEGVRSFRVHQAGKSRTS</sequence>
<accession>A0A670KMB6</accession>
<reference evidence="1 2" key="1">
    <citation type="journal article" date="2019" name="Proc. Natl. Acad. Sci. U.S.A.">
        <title>Regulatory changes in pterin and carotenoid genes underlie balanced color polymorphisms in the wall lizard.</title>
        <authorList>
            <person name="Andrade P."/>
            <person name="Pinho C."/>
            <person name="Perez I de Lanuza G."/>
            <person name="Afonso S."/>
            <person name="Brejcha J."/>
            <person name="Rubin C.J."/>
            <person name="Wallerman O."/>
            <person name="Pereira P."/>
            <person name="Sabatino S.J."/>
            <person name="Bellati A."/>
            <person name="Pellitteri-Rosa D."/>
            <person name="Bosakova Z."/>
            <person name="Bunikis I."/>
            <person name="Carretero M.A."/>
            <person name="Feiner N."/>
            <person name="Marsik P."/>
            <person name="Pauperio F."/>
            <person name="Salvi D."/>
            <person name="Soler L."/>
            <person name="While G.M."/>
            <person name="Uller T."/>
            <person name="Font E."/>
            <person name="Andersson L."/>
            <person name="Carneiro M."/>
        </authorList>
    </citation>
    <scope>NUCLEOTIDE SEQUENCE</scope>
</reference>
<protein>
    <submittedName>
        <fullName evidence="1">Uncharacterized protein</fullName>
    </submittedName>
</protein>
<reference evidence="1" key="2">
    <citation type="submission" date="2025-08" db="UniProtKB">
        <authorList>
            <consortium name="Ensembl"/>
        </authorList>
    </citation>
    <scope>IDENTIFICATION</scope>
</reference>
<dbReference type="Ensembl" id="ENSPMRT00000038089.1">
    <property type="protein sequence ID" value="ENSPMRP00000035942.1"/>
    <property type="gene ID" value="ENSPMRG00000023217.1"/>
</dbReference>